<dbReference type="Proteomes" id="UP000485058">
    <property type="component" value="Unassembled WGS sequence"/>
</dbReference>
<organism evidence="3 4">
    <name type="scientific">Haematococcus lacustris</name>
    <name type="common">Green alga</name>
    <name type="synonym">Haematococcus pluvialis</name>
    <dbReference type="NCBI Taxonomy" id="44745"/>
    <lineage>
        <taxon>Eukaryota</taxon>
        <taxon>Viridiplantae</taxon>
        <taxon>Chlorophyta</taxon>
        <taxon>core chlorophytes</taxon>
        <taxon>Chlorophyceae</taxon>
        <taxon>CS clade</taxon>
        <taxon>Chlamydomonadales</taxon>
        <taxon>Haematococcaceae</taxon>
        <taxon>Haematococcus</taxon>
    </lineage>
</organism>
<reference evidence="3 4" key="1">
    <citation type="submission" date="2020-02" db="EMBL/GenBank/DDBJ databases">
        <title>Draft genome sequence of Haematococcus lacustris strain NIES-144.</title>
        <authorList>
            <person name="Morimoto D."/>
            <person name="Nakagawa S."/>
            <person name="Yoshida T."/>
            <person name="Sawayama S."/>
        </authorList>
    </citation>
    <scope>NUCLEOTIDE SEQUENCE [LARGE SCALE GENOMIC DNA]</scope>
    <source>
        <strain evidence="3 4">NIES-144</strain>
    </source>
</reference>
<feature type="domain" description="Peptidase M11 gametolysin" evidence="2">
    <location>
        <begin position="204"/>
        <end position="403"/>
    </location>
</feature>
<sequence length="593" mass="63345">MQPKQRPWPSCLLLLATSTLLAIATLPATLAQDCSQVTTDVTVEGTFLAMHFARDPRRQRRSLQQIADEDTDGNEYKLRDATGKLKNLVFTTPDLVSPEDLTSGLIVRVWVDTAVQDAAPPSRSLSTVYALCFEVIDIDSQPKDYKPVNGQPYPFSSITFLVSSCGSGTTVDVPTLTAAYFNPNPVMTKGPLSGAGQSLTSFFTNCSFGGFAWMEYAESVAVARFGSAALTRFTNRIFILPARSCGGSAYATQGCNPNWCFATMTGPLDWGAFGGLVHEVGHTMGLAHAASPTDQYGDGSCPMGNAWAGPRCYVAPHQWQLGWSSPLRDITSADLSPGNWLTLQLPGLTLQQASFVRVFPTWNAGATTPTYFISFRPALGHDSGLAANGYGMANMVHIHTYNWSAVPAAIEWRPMWLRTLATPGAIWSDSWLSSLRVRLNSLAPDFTSASVGICRYTSSAETGAACFDGIDNDCNGLTDSQDPNCQNGALPITATCNNNMICEPQFGETPLTCLNDCPTRCGDGFCAPSLNKTARSCPADCPALCGDYYCDALRGENRAGCPTDCPTCGDGVCAAVVESSVSCALDCCPRSSA</sequence>
<keyword evidence="1" id="KW-0732">Signal</keyword>
<gene>
    <name evidence="3" type="ORF">HaLaN_05139</name>
</gene>
<name>A0A699YKA0_HAELA</name>
<feature type="signal peptide" evidence="1">
    <location>
        <begin position="1"/>
        <end position="31"/>
    </location>
</feature>
<accession>A0A699YKA0</accession>
<evidence type="ECO:0000313" key="4">
    <source>
        <dbReference type="Proteomes" id="UP000485058"/>
    </source>
</evidence>
<dbReference type="SUPFAM" id="SSF55486">
    <property type="entry name" value="Metalloproteases ('zincins'), catalytic domain"/>
    <property type="match status" value="1"/>
</dbReference>
<comment type="caution">
    <text evidence="3">The sequence shown here is derived from an EMBL/GenBank/DDBJ whole genome shotgun (WGS) entry which is preliminary data.</text>
</comment>
<feature type="chain" id="PRO_5025536935" evidence="1">
    <location>
        <begin position="32"/>
        <end position="593"/>
    </location>
</feature>
<evidence type="ECO:0000259" key="2">
    <source>
        <dbReference type="Pfam" id="PF05548"/>
    </source>
</evidence>
<protein>
    <submittedName>
        <fullName evidence="3">Peptidase_M11 domain-containing protein</fullName>
    </submittedName>
</protein>
<evidence type="ECO:0000256" key="1">
    <source>
        <dbReference type="SAM" id="SignalP"/>
    </source>
</evidence>
<dbReference type="Pfam" id="PF05548">
    <property type="entry name" value="Peptidase_M11"/>
    <property type="match status" value="1"/>
</dbReference>
<dbReference type="InterPro" id="IPR008752">
    <property type="entry name" value="Peptidase_M11"/>
</dbReference>
<evidence type="ECO:0000313" key="3">
    <source>
        <dbReference type="EMBL" id="GFH09911.1"/>
    </source>
</evidence>
<proteinExistence type="predicted"/>
<dbReference type="AlphaFoldDB" id="A0A699YKA0"/>
<keyword evidence="4" id="KW-1185">Reference proteome</keyword>
<dbReference type="EMBL" id="BLLF01000274">
    <property type="protein sequence ID" value="GFH09911.1"/>
    <property type="molecule type" value="Genomic_DNA"/>
</dbReference>